<reference evidence="2 3" key="1">
    <citation type="submission" date="2009-01" db="EMBL/GenBank/DDBJ databases">
        <authorList>
            <person name="Qin X."/>
            <person name="Bachman B."/>
            <person name="Battles P."/>
            <person name="Bell A."/>
            <person name="Bess C."/>
            <person name="Bickham C."/>
            <person name="Chaboub L."/>
            <person name="Chen D."/>
            <person name="Coyle M."/>
            <person name="Deiros D.R."/>
            <person name="Dinh H."/>
            <person name="Forbes L."/>
            <person name="Fowler G."/>
            <person name="Francisco L."/>
            <person name="Fu Q."/>
            <person name="Gubbala S."/>
            <person name="Hale W."/>
            <person name="Han Y."/>
            <person name="Hemphill L."/>
            <person name="Highlander S.K."/>
            <person name="Hirani K."/>
            <person name="Hogues M."/>
            <person name="Jackson L."/>
            <person name="Jakkamsetti A."/>
            <person name="Javaid M."/>
            <person name="Jiang H."/>
            <person name="Korchina V."/>
            <person name="Kovar C."/>
            <person name="Lara F."/>
            <person name="Lee S."/>
            <person name="Mata R."/>
            <person name="Mathew T."/>
            <person name="Moen C."/>
            <person name="Morales K."/>
            <person name="Munidasa M."/>
            <person name="Nazareth L."/>
            <person name="Ngo R."/>
            <person name="Nguyen L."/>
            <person name="Okwuonu G."/>
            <person name="Ongeri F."/>
            <person name="Patil S."/>
            <person name="Petrosino J."/>
            <person name="Pham C."/>
            <person name="Pham P."/>
            <person name="Pu L.-L."/>
            <person name="Puazo M."/>
            <person name="Raj R."/>
            <person name="Reid J."/>
            <person name="Rouhana J."/>
            <person name="Saada N."/>
            <person name="Shang Y."/>
            <person name="Simmons D."/>
            <person name="Thornton R."/>
            <person name="Warren J."/>
            <person name="Weissenberger G."/>
            <person name="Zhang J."/>
            <person name="Zhang L."/>
            <person name="Zhou C."/>
            <person name="Zhu D."/>
            <person name="Muzny D."/>
            <person name="Worley K."/>
            <person name="Gibbs R."/>
        </authorList>
    </citation>
    <scope>NUCLEOTIDE SEQUENCE [LARGE SCALE GENOMIC DNA]</scope>
    <source>
        <strain evidence="2 3">ATCC 33200</strain>
    </source>
</reference>
<dbReference type="EMBL" id="ACGR01000038">
    <property type="protein sequence ID" value="EEJ59516.1"/>
    <property type="molecule type" value="Genomic_DNA"/>
</dbReference>
<protein>
    <recommendedName>
        <fullName evidence="4">ABC transporter permease</fullName>
    </recommendedName>
</protein>
<feature type="transmembrane region" description="Helical" evidence="1">
    <location>
        <begin position="146"/>
        <end position="171"/>
    </location>
</feature>
<gene>
    <name evidence="2" type="ORF">HMPREF0528_1323</name>
</gene>
<comment type="caution">
    <text evidence="2">The sequence shown here is derived from an EMBL/GenBank/DDBJ whole genome shotgun (WGS) entry which is preliminary data.</text>
</comment>
<feature type="transmembrane region" description="Helical" evidence="1">
    <location>
        <begin position="232"/>
        <end position="252"/>
    </location>
</feature>
<proteinExistence type="predicted"/>
<keyword evidence="1" id="KW-0472">Membrane</keyword>
<dbReference type="HOGENOM" id="CLU_063424_0_0_9"/>
<evidence type="ECO:0000313" key="2">
    <source>
        <dbReference type="EMBL" id="EEJ59516.1"/>
    </source>
</evidence>
<name>C2E6E9_LACJH</name>
<organism evidence="2 3">
    <name type="scientific">Lactobacillus johnsonii ATCC 33200</name>
    <dbReference type="NCBI Taxonomy" id="525330"/>
    <lineage>
        <taxon>Bacteria</taxon>
        <taxon>Bacillati</taxon>
        <taxon>Bacillota</taxon>
        <taxon>Bacilli</taxon>
        <taxon>Lactobacillales</taxon>
        <taxon>Lactobacillaceae</taxon>
        <taxon>Lactobacillus</taxon>
    </lineage>
</organism>
<feature type="transmembrane region" description="Helical" evidence="1">
    <location>
        <begin position="50"/>
        <end position="78"/>
    </location>
</feature>
<accession>C2E6E9</accession>
<feature type="transmembrane region" description="Helical" evidence="1">
    <location>
        <begin position="99"/>
        <end position="121"/>
    </location>
</feature>
<dbReference type="Proteomes" id="UP000003491">
    <property type="component" value="Unassembled WGS sequence"/>
</dbReference>
<keyword evidence="1" id="KW-0812">Transmembrane</keyword>
<feature type="transmembrane region" description="Helical" evidence="1">
    <location>
        <begin position="178"/>
        <end position="195"/>
    </location>
</feature>
<keyword evidence="1" id="KW-1133">Transmembrane helix</keyword>
<evidence type="ECO:0008006" key="4">
    <source>
        <dbReference type="Google" id="ProtNLM"/>
    </source>
</evidence>
<evidence type="ECO:0000256" key="1">
    <source>
        <dbReference type="SAM" id="Phobius"/>
    </source>
</evidence>
<dbReference type="RefSeq" id="WP_004894803.1">
    <property type="nucleotide sequence ID" value="NZ_AZCY01000001.1"/>
</dbReference>
<evidence type="ECO:0000313" key="3">
    <source>
        <dbReference type="Proteomes" id="UP000003491"/>
    </source>
</evidence>
<dbReference type="PATRIC" id="fig|525330.7.peg.116"/>
<dbReference type="AlphaFoldDB" id="C2E6E9"/>
<sequence length="257" mass="29433">MQAGYTNHYAGANTLNVPSQFFISKELNRINYLINHKIPIVMNNESSATYLIYVLSFLGTIIFFYISFISADSWIINLKHQSVLKNIPYFFKDEIIGKIGINFILVFSSVLLSIIGAYVFAGIKHNFVTLNYPVNFYFTHALTIPLWSYCLVFLAYISGLVIFVTSLSMFLNQITKNIYLTIFIEGSIYALLFLPKDILKWLVFLPSPYLDLTNLFNGDLASNLHLTNVNFLTGYLVLLIWSLILIYGFKYLGERKG</sequence>